<keyword evidence="7 9" id="KW-0539">Nucleus</keyword>
<evidence type="ECO:0000256" key="3">
    <source>
        <dbReference type="ARBA" id="ARBA00022448"/>
    </source>
</evidence>
<dbReference type="FunCoup" id="D8M8H6">
    <property type="interactions" value="654"/>
</dbReference>
<dbReference type="FunFam" id="3.40.50.300:FF:000369">
    <property type="entry name" value="GTP-binding nuclear protein"/>
    <property type="match status" value="1"/>
</dbReference>
<dbReference type="RefSeq" id="XP_012898413.1">
    <property type="nucleotide sequence ID" value="XM_013042959.1"/>
</dbReference>
<sequence>MNKGVEFKCVLVGDGGVGKTTYIKRHETGNFEKTYVPTRGAEVHVLTFNTSCGPITFNCWDTAGQEKFGGLRDGYYVGADCAILMFDVTSRSSYESVPNWHRDLDRVCGKIPIVLVGNKCDMKERRVKAKNITYHQRKNMPYFDISAKSNYNFEKPFRWLARTLAKDPNLQFIEQIAIKPPEVHFDPAVYRQVNDLPPDAPLPNDDDDL</sequence>
<comment type="subunit">
    <text evidence="8">Monomer. Found in a nuclear export complex with RanGTP, exportin and pre-miRNA.</text>
</comment>
<dbReference type="PANTHER" id="PTHR24071:SF0">
    <property type="entry name" value="GTP-BINDING NUCLEAR PROTEIN RAN"/>
    <property type="match status" value="1"/>
</dbReference>
<gene>
    <name evidence="10" type="ORF">GSBLH_T00004109001</name>
</gene>
<comment type="function">
    <text evidence="9">GTP-binding protein involved in nucleocytoplasmic transport. Required for the import of protein into the nucleus and also for RNA export. Involved in chromatin condensation and control of cell cycle.</text>
</comment>
<dbReference type="SMART" id="SM00174">
    <property type="entry name" value="RHO"/>
    <property type="match status" value="1"/>
</dbReference>
<dbReference type="GO" id="GO:0000054">
    <property type="term" value="P:ribosomal subunit export from nucleus"/>
    <property type="evidence" value="ECO:0007669"/>
    <property type="project" value="TreeGrafter"/>
</dbReference>
<evidence type="ECO:0000256" key="4">
    <source>
        <dbReference type="ARBA" id="ARBA00022741"/>
    </source>
</evidence>
<dbReference type="NCBIfam" id="TIGR00231">
    <property type="entry name" value="small_GTP"/>
    <property type="match status" value="1"/>
</dbReference>
<dbReference type="CDD" id="cd00877">
    <property type="entry name" value="Ran"/>
    <property type="match status" value="1"/>
</dbReference>
<keyword evidence="6 9" id="KW-0342">GTP-binding</keyword>
<dbReference type="PROSITE" id="PS51419">
    <property type="entry name" value="RAB"/>
    <property type="match status" value="1"/>
</dbReference>
<dbReference type="SMART" id="SM00173">
    <property type="entry name" value="RAS"/>
    <property type="match status" value="1"/>
</dbReference>
<evidence type="ECO:0000256" key="9">
    <source>
        <dbReference type="RuleBase" id="RU363057"/>
    </source>
</evidence>
<reference evidence="10" key="1">
    <citation type="submission" date="2010-02" db="EMBL/GenBank/DDBJ databases">
        <title>Sequencing and annotation of the Blastocystis hominis genome.</title>
        <authorList>
            <person name="Wincker P."/>
        </authorList>
    </citation>
    <scope>NUCLEOTIDE SEQUENCE</scope>
    <source>
        <strain evidence="10">Singapore isolate B</strain>
    </source>
</reference>
<dbReference type="GO" id="GO:0005525">
    <property type="term" value="F:GTP binding"/>
    <property type="evidence" value="ECO:0007669"/>
    <property type="project" value="UniProtKB-KW"/>
</dbReference>
<dbReference type="Pfam" id="PF00071">
    <property type="entry name" value="Ras"/>
    <property type="match status" value="1"/>
</dbReference>
<dbReference type="Gene3D" id="3.40.50.300">
    <property type="entry name" value="P-loop containing nucleotide triphosphate hydrolases"/>
    <property type="match status" value="1"/>
</dbReference>
<dbReference type="PRINTS" id="PR00627">
    <property type="entry name" value="GTPRANTC4"/>
</dbReference>
<dbReference type="OrthoDB" id="48625at2759"/>
<dbReference type="GeneID" id="24921153"/>
<dbReference type="EMBL" id="FN668683">
    <property type="protein sequence ID" value="CBK24365.2"/>
    <property type="molecule type" value="Genomic_DNA"/>
</dbReference>
<dbReference type="Proteomes" id="UP000008312">
    <property type="component" value="Unassembled WGS sequence"/>
</dbReference>
<evidence type="ECO:0000256" key="8">
    <source>
        <dbReference type="ARBA" id="ARBA00065175"/>
    </source>
</evidence>
<evidence type="ECO:0000256" key="7">
    <source>
        <dbReference type="ARBA" id="ARBA00023242"/>
    </source>
</evidence>
<dbReference type="AlphaFoldDB" id="D8M8H6"/>
<dbReference type="GO" id="GO:0005737">
    <property type="term" value="C:cytoplasm"/>
    <property type="evidence" value="ECO:0007669"/>
    <property type="project" value="TreeGrafter"/>
</dbReference>
<evidence type="ECO:0000256" key="5">
    <source>
        <dbReference type="ARBA" id="ARBA00022927"/>
    </source>
</evidence>
<dbReference type="PANTHER" id="PTHR24071">
    <property type="entry name" value="RAN GTPASE"/>
    <property type="match status" value="1"/>
</dbReference>
<proteinExistence type="inferred from homology"/>
<evidence type="ECO:0000256" key="2">
    <source>
        <dbReference type="ARBA" id="ARBA00008028"/>
    </source>
</evidence>
<evidence type="ECO:0000313" key="11">
    <source>
        <dbReference type="Proteomes" id="UP000008312"/>
    </source>
</evidence>
<keyword evidence="4 9" id="KW-0547">Nucleotide-binding</keyword>
<name>D8M8H6_BLAHO</name>
<dbReference type="SMART" id="SM00175">
    <property type="entry name" value="RAB"/>
    <property type="match status" value="1"/>
</dbReference>
<evidence type="ECO:0000256" key="6">
    <source>
        <dbReference type="ARBA" id="ARBA00023134"/>
    </source>
</evidence>
<dbReference type="PROSITE" id="PS51418">
    <property type="entry name" value="RAN"/>
    <property type="match status" value="1"/>
</dbReference>
<dbReference type="GO" id="GO:0006606">
    <property type="term" value="P:protein import into nucleus"/>
    <property type="evidence" value="ECO:0007669"/>
    <property type="project" value="TreeGrafter"/>
</dbReference>
<dbReference type="InParanoid" id="D8M8H6"/>
<dbReference type="InterPro" id="IPR002041">
    <property type="entry name" value="Ran_GTPase"/>
</dbReference>
<comment type="similarity">
    <text evidence="2 9">Belongs to the small GTPase superfamily. Ran family.</text>
</comment>
<keyword evidence="3 9" id="KW-0813">Transport</keyword>
<organism evidence="10">
    <name type="scientific">Blastocystis hominis</name>
    <dbReference type="NCBI Taxonomy" id="12968"/>
    <lineage>
        <taxon>Eukaryota</taxon>
        <taxon>Sar</taxon>
        <taxon>Stramenopiles</taxon>
        <taxon>Bigyra</taxon>
        <taxon>Opalozoa</taxon>
        <taxon>Opalinata</taxon>
        <taxon>Blastocystidae</taxon>
        <taxon>Blastocystis</taxon>
    </lineage>
</organism>
<keyword evidence="5 9" id="KW-0653">Protein transport</keyword>
<comment type="subcellular location">
    <subcellularLocation>
        <location evidence="1 9">Nucleus</location>
    </subcellularLocation>
</comment>
<dbReference type="SMART" id="SM00176">
    <property type="entry name" value="RAN"/>
    <property type="match status" value="1"/>
</dbReference>
<dbReference type="OMA" id="FNAWDTA"/>
<dbReference type="GO" id="GO:0005634">
    <property type="term" value="C:nucleus"/>
    <property type="evidence" value="ECO:0007669"/>
    <property type="project" value="UniProtKB-SubCell"/>
</dbReference>
<dbReference type="InterPro" id="IPR001806">
    <property type="entry name" value="Small_GTPase"/>
</dbReference>
<keyword evidence="11" id="KW-1185">Reference proteome</keyword>
<evidence type="ECO:0000256" key="1">
    <source>
        <dbReference type="ARBA" id="ARBA00004123"/>
    </source>
</evidence>
<accession>D8M8H6</accession>
<dbReference type="PROSITE" id="PS51420">
    <property type="entry name" value="RHO"/>
    <property type="match status" value="1"/>
</dbReference>
<dbReference type="PROSITE" id="PS51421">
    <property type="entry name" value="RAS"/>
    <property type="match status" value="1"/>
</dbReference>
<dbReference type="InterPro" id="IPR027417">
    <property type="entry name" value="P-loop_NTPase"/>
</dbReference>
<evidence type="ECO:0000313" key="10">
    <source>
        <dbReference type="EMBL" id="CBK24365.2"/>
    </source>
</evidence>
<dbReference type="GO" id="GO:0003924">
    <property type="term" value="F:GTPase activity"/>
    <property type="evidence" value="ECO:0007669"/>
    <property type="project" value="InterPro"/>
</dbReference>
<dbReference type="SUPFAM" id="SSF52540">
    <property type="entry name" value="P-loop containing nucleoside triphosphate hydrolases"/>
    <property type="match status" value="1"/>
</dbReference>
<protein>
    <recommendedName>
        <fullName evidence="9">GTP-binding nuclear protein</fullName>
    </recommendedName>
</protein>
<dbReference type="InterPro" id="IPR005225">
    <property type="entry name" value="Small_GTP-bd"/>
</dbReference>